<protein>
    <submittedName>
        <fullName evidence="1">Cof-type HAD-IIB family hydrolase</fullName>
    </submittedName>
</protein>
<evidence type="ECO:0000313" key="1">
    <source>
        <dbReference type="EMBL" id="NMF06189.1"/>
    </source>
</evidence>
<name>A0A1S8PBF9_CLOBE</name>
<organism evidence="1 2">
    <name type="scientific">Clostridium beijerinckii</name>
    <name type="common">Clostridium MP</name>
    <dbReference type="NCBI Taxonomy" id="1520"/>
    <lineage>
        <taxon>Bacteria</taxon>
        <taxon>Bacillati</taxon>
        <taxon>Bacillota</taxon>
        <taxon>Clostridia</taxon>
        <taxon>Eubacteriales</taxon>
        <taxon>Clostridiaceae</taxon>
        <taxon>Clostridium</taxon>
    </lineage>
</organism>
<dbReference type="Gene3D" id="3.30.1240.10">
    <property type="match status" value="1"/>
</dbReference>
<dbReference type="GO" id="GO:0016791">
    <property type="term" value="F:phosphatase activity"/>
    <property type="evidence" value="ECO:0007669"/>
    <property type="project" value="UniProtKB-ARBA"/>
</dbReference>
<dbReference type="GO" id="GO:0000287">
    <property type="term" value="F:magnesium ion binding"/>
    <property type="evidence" value="ECO:0007669"/>
    <property type="project" value="TreeGrafter"/>
</dbReference>
<dbReference type="GeneID" id="66346658"/>
<comment type="caution">
    <text evidence="1">The sequence shown here is derived from an EMBL/GenBank/DDBJ whole genome shotgun (WGS) entry which is preliminary data.</text>
</comment>
<sequence>MKIKLIALDLDGTVLNSCGYISDKTLTAIKMAIEKGVQVVLATGRSVGLICDEIKSIEEITYAISSNGAAVVNLRKNEIVFSNFITIDILKKIIKIIKDYPIVVEFYSNGNAYIDEEVFINPVKYGLSEKCLNLMSDSHNLIKNIFSVVDDRSECEWIKCVEKINIPFLKDDMKNEVYNSLLSINDKVKITSSVEDNLEINIHSANKGAGLEKLTELLEIDLKEIAAIGDNNNDIEMLQMAGIGIAMGNASEDIKAKADFITLDNDKNGVAEAILRILDKNLQFS</sequence>
<dbReference type="SFLD" id="SFLDS00003">
    <property type="entry name" value="Haloacid_Dehalogenase"/>
    <property type="match status" value="1"/>
</dbReference>
<dbReference type="CDD" id="cd07516">
    <property type="entry name" value="HAD_Pase"/>
    <property type="match status" value="1"/>
</dbReference>
<dbReference type="SFLD" id="SFLDG01140">
    <property type="entry name" value="C2.B:_Phosphomannomutase_and_P"/>
    <property type="match status" value="1"/>
</dbReference>
<dbReference type="RefSeq" id="WP_077868246.1">
    <property type="nucleotide sequence ID" value="NZ_BKAK01000049.1"/>
</dbReference>
<gene>
    <name evidence="1" type="ORF">HF849_15835</name>
</gene>
<dbReference type="Pfam" id="PF08282">
    <property type="entry name" value="Hydrolase_3"/>
    <property type="match status" value="1"/>
</dbReference>
<dbReference type="InterPro" id="IPR023214">
    <property type="entry name" value="HAD_sf"/>
</dbReference>
<dbReference type="InterPro" id="IPR006379">
    <property type="entry name" value="HAD-SF_hydro_IIB"/>
</dbReference>
<accession>A0A1S8PBF9</accession>
<proteinExistence type="predicted"/>
<dbReference type="InterPro" id="IPR036412">
    <property type="entry name" value="HAD-like_sf"/>
</dbReference>
<reference evidence="1 2" key="1">
    <citation type="submission" date="2020-04" db="EMBL/GenBank/DDBJ databases">
        <authorList>
            <person name="Hitch T.C.A."/>
            <person name="Wylensek D."/>
            <person name="Clavel T."/>
        </authorList>
    </citation>
    <scope>NUCLEOTIDE SEQUENCE [LARGE SCALE GENOMIC DNA]</scope>
    <source>
        <strain evidence="1 2">WB01_NA02</strain>
    </source>
</reference>
<dbReference type="Gene3D" id="3.40.50.1000">
    <property type="entry name" value="HAD superfamily/HAD-like"/>
    <property type="match status" value="1"/>
</dbReference>
<dbReference type="PROSITE" id="PS01229">
    <property type="entry name" value="COF_2"/>
    <property type="match status" value="1"/>
</dbReference>
<dbReference type="GO" id="GO:0005829">
    <property type="term" value="C:cytosol"/>
    <property type="evidence" value="ECO:0007669"/>
    <property type="project" value="TreeGrafter"/>
</dbReference>
<dbReference type="NCBIfam" id="TIGR01484">
    <property type="entry name" value="HAD-SF-IIB"/>
    <property type="match status" value="1"/>
</dbReference>
<dbReference type="SUPFAM" id="SSF56784">
    <property type="entry name" value="HAD-like"/>
    <property type="match status" value="1"/>
</dbReference>
<evidence type="ECO:0000313" key="2">
    <source>
        <dbReference type="Proteomes" id="UP000587880"/>
    </source>
</evidence>
<dbReference type="AlphaFoldDB" id="A0A1S8PBF9"/>
<dbReference type="PANTHER" id="PTHR10000">
    <property type="entry name" value="PHOSPHOSERINE PHOSPHATASE"/>
    <property type="match status" value="1"/>
</dbReference>
<dbReference type="NCBIfam" id="TIGR00099">
    <property type="entry name" value="Cof-subfamily"/>
    <property type="match status" value="1"/>
</dbReference>
<dbReference type="PANTHER" id="PTHR10000:SF8">
    <property type="entry name" value="HAD SUPERFAMILY HYDROLASE-LIKE, TYPE 3"/>
    <property type="match status" value="1"/>
</dbReference>
<keyword evidence="1" id="KW-0378">Hydrolase</keyword>
<dbReference type="EMBL" id="JABAGD010000030">
    <property type="protein sequence ID" value="NMF06189.1"/>
    <property type="molecule type" value="Genomic_DNA"/>
</dbReference>
<dbReference type="PROSITE" id="PS01228">
    <property type="entry name" value="COF_1"/>
    <property type="match status" value="1"/>
</dbReference>
<dbReference type="InterPro" id="IPR000150">
    <property type="entry name" value="Cof"/>
</dbReference>
<dbReference type="Proteomes" id="UP000587880">
    <property type="component" value="Unassembled WGS sequence"/>
</dbReference>